<evidence type="ECO:0000256" key="7">
    <source>
        <dbReference type="ARBA" id="ARBA00022833"/>
    </source>
</evidence>
<evidence type="ECO:0000256" key="13">
    <source>
        <dbReference type="PROSITE-ProRule" id="PRU00433"/>
    </source>
</evidence>
<dbReference type="InterPro" id="IPR045867">
    <property type="entry name" value="DNA-dir_RpoC_beta_prime"/>
</dbReference>
<evidence type="ECO:0000256" key="5">
    <source>
        <dbReference type="ARBA" id="ARBA00022695"/>
    </source>
</evidence>
<gene>
    <name evidence="17" type="ORF">HK100_012689</name>
</gene>
<dbReference type="SUPFAM" id="SSF64484">
    <property type="entry name" value="beta and beta-prime subunits of DNA dependent RNA-polymerase"/>
    <property type="match status" value="1"/>
</dbReference>
<keyword evidence="9 13" id="KW-0408">Iron</keyword>
<evidence type="ECO:0000256" key="11">
    <source>
        <dbReference type="ARBA" id="ARBA00023242"/>
    </source>
</evidence>
<evidence type="ECO:0000313" key="17">
    <source>
        <dbReference type="EMBL" id="KAJ3120698.1"/>
    </source>
</evidence>
<keyword evidence="3 14" id="KW-0240">DNA-directed RNA polymerase</keyword>
<dbReference type="FunFam" id="4.10.860.120:FF:000006">
    <property type="entry name" value="DNA-directed RNA polymerase subunit"/>
    <property type="match status" value="1"/>
</dbReference>
<evidence type="ECO:0000256" key="4">
    <source>
        <dbReference type="ARBA" id="ARBA00022679"/>
    </source>
</evidence>
<accession>A0AAD5XHF8</accession>
<protein>
    <recommendedName>
        <fullName evidence="14">DNA-directed RNA polymerase subunit</fullName>
        <ecNumber evidence="14">2.7.7.6</ecNumber>
    </recommendedName>
</protein>
<proteinExistence type="inferred from homology"/>
<comment type="function">
    <text evidence="14">DNA-dependent RNA polymerase catalyzes the transcription of DNA into RNA using the four ribonucleoside triphosphates as substrates.</text>
</comment>
<evidence type="ECO:0000313" key="18">
    <source>
        <dbReference type="Proteomes" id="UP001211907"/>
    </source>
</evidence>
<dbReference type="Pfam" id="PF00623">
    <property type="entry name" value="RNA_pol_Rpb1_2"/>
    <property type="match status" value="1"/>
</dbReference>
<sequence length="689" mass="76423">MATGGNVNRQVTGVSFAFYTSDEIRKLSVKQITNPVLLDAQNHPSIGGLYDAALGPFSFKDSCATCHQSNQGCPGHFGHVELLAPCYNPVTFSLMYKLLQSLCYYCHRLRMSRVQAEHFHARFLLIRAGLLAQAIDLDTHVSSKAVSRAKSHKTDDAKKKKTSIADVEAVEDSNGSDEEIEDDNGIDRMDDSTNDTIFEEYQAAQPKTEADIIEAIHKYVDNALAEAGITREYAESSIAAKSKSTLATDMLRKLERQFLASIPPAACQNCRGISPKFRNDKMNKIFEKDLSEKNKNAMKLKKLQFEPLFGHSGRSLTFHKEQAAVANNEDVDDDESNKEVAMAIKNNNVTIESSRPIAESDSEDDIEAAKKAGAASAARGKRESETARYLSSMEVREHINLLFERDSKILNMVFGSSPDLRKSGDNVNKARLTSPHIFFLDVIAVPPTRFRPASKMGDMVFEDAQNLHLTEILKANTYIRQQRLEWKQEYERIHSAAAGKFGKISIEDSQKLAAYLSRIGNGCVKLQEEVNYLIDSSKQPAKMGGVPPPGVRQLLEKKEGLFRKHMMGKRVNYAARSVISPDPYIETNEIGIPPVFASKLTYPEAVTPHNFENLRQAVINGPNKWPGATFVQNEDGRLILLEKFDESGRTALANQLLTPSVGDGGDGRVKRTFPSPPHLGKKANLSDIS</sequence>
<keyword evidence="13" id="KW-0349">Heme</keyword>
<name>A0AAD5XHF8_9FUNG</name>
<comment type="similarity">
    <text evidence="2 14">Belongs to the RNA polymerase beta' chain family.</text>
</comment>
<keyword evidence="8" id="KW-0460">Magnesium</keyword>
<dbReference type="InterPro" id="IPR044893">
    <property type="entry name" value="RNA_pol_Rpb1_clamp_domain"/>
</dbReference>
<dbReference type="Gene3D" id="3.30.1490.180">
    <property type="entry name" value="RNA polymerase ii"/>
    <property type="match status" value="1"/>
</dbReference>
<evidence type="ECO:0000256" key="3">
    <source>
        <dbReference type="ARBA" id="ARBA00022478"/>
    </source>
</evidence>
<dbReference type="Pfam" id="PF04997">
    <property type="entry name" value="RNA_pol_Rpb1_1"/>
    <property type="match status" value="1"/>
</dbReference>
<dbReference type="Gene3D" id="4.10.860.120">
    <property type="entry name" value="RNA polymerase II, clamp domain"/>
    <property type="match status" value="1"/>
</dbReference>
<dbReference type="SMART" id="SM00663">
    <property type="entry name" value="RPOLA_N"/>
    <property type="match status" value="1"/>
</dbReference>
<comment type="caution">
    <text evidence="17">The sequence shown here is derived from an EMBL/GenBank/DDBJ whole genome shotgun (WGS) entry which is preliminary data.</text>
</comment>
<dbReference type="PROSITE" id="PS51007">
    <property type="entry name" value="CYTC"/>
    <property type="match status" value="1"/>
</dbReference>
<dbReference type="Proteomes" id="UP001211907">
    <property type="component" value="Unassembled WGS sequence"/>
</dbReference>
<organism evidence="17 18">
    <name type="scientific">Physocladia obscura</name>
    <dbReference type="NCBI Taxonomy" id="109957"/>
    <lineage>
        <taxon>Eukaryota</taxon>
        <taxon>Fungi</taxon>
        <taxon>Fungi incertae sedis</taxon>
        <taxon>Chytridiomycota</taxon>
        <taxon>Chytridiomycota incertae sedis</taxon>
        <taxon>Chytridiomycetes</taxon>
        <taxon>Chytridiales</taxon>
        <taxon>Chytriomycetaceae</taxon>
        <taxon>Physocladia</taxon>
    </lineage>
</organism>
<dbReference type="EMBL" id="JADGJH010000943">
    <property type="protein sequence ID" value="KAJ3120698.1"/>
    <property type="molecule type" value="Genomic_DNA"/>
</dbReference>
<comment type="subcellular location">
    <subcellularLocation>
        <location evidence="1">Nucleus</location>
    </subcellularLocation>
</comment>
<evidence type="ECO:0000256" key="1">
    <source>
        <dbReference type="ARBA" id="ARBA00004123"/>
    </source>
</evidence>
<keyword evidence="18" id="KW-1185">Reference proteome</keyword>
<keyword evidence="6 13" id="KW-0479">Metal-binding</keyword>
<dbReference type="InterPro" id="IPR007080">
    <property type="entry name" value="RNA_pol_Rpb1_1"/>
</dbReference>
<keyword evidence="11" id="KW-0539">Nucleus</keyword>
<feature type="domain" description="Cytochrome c" evidence="16">
    <location>
        <begin position="50"/>
        <end position="175"/>
    </location>
</feature>
<dbReference type="AlphaFoldDB" id="A0AAD5XHF8"/>
<evidence type="ECO:0000256" key="6">
    <source>
        <dbReference type="ARBA" id="ARBA00022723"/>
    </source>
</evidence>
<keyword evidence="5 14" id="KW-0548">Nucleotidyltransferase</keyword>
<evidence type="ECO:0000256" key="10">
    <source>
        <dbReference type="ARBA" id="ARBA00023163"/>
    </source>
</evidence>
<dbReference type="InterPro" id="IPR006592">
    <property type="entry name" value="RNA_pol_N"/>
</dbReference>
<evidence type="ECO:0000256" key="8">
    <source>
        <dbReference type="ARBA" id="ARBA00022842"/>
    </source>
</evidence>
<dbReference type="InterPro" id="IPR000722">
    <property type="entry name" value="RNA_pol_asu"/>
</dbReference>
<feature type="compositionally biased region" description="Acidic residues" evidence="15">
    <location>
        <begin position="168"/>
        <end position="184"/>
    </location>
</feature>
<keyword evidence="7" id="KW-0862">Zinc</keyword>
<reference evidence="17" key="1">
    <citation type="submission" date="2020-05" db="EMBL/GenBank/DDBJ databases">
        <title>Phylogenomic resolution of chytrid fungi.</title>
        <authorList>
            <person name="Stajich J.E."/>
            <person name="Amses K."/>
            <person name="Simmons R."/>
            <person name="Seto K."/>
            <person name="Myers J."/>
            <person name="Bonds A."/>
            <person name="Quandt C.A."/>
            <person name="Barry K."/>
            <person name="Liu P."/>
            <person name="Grigoriev I."/>
            <person name="Longcore J.E."/>
            <person name="James T.Y."/>
        </authorList>
    </citation>
    <scope>NUCLEOTIDE SEQUENCE</scope>
    <source>
        <strain evidence="17">JEL0513</strain>
    </source>
</reference>
<keyword evidence="4 14" id="KW-0808">Transferase</keyword>
<evidence type="ECO:0000256" key="14">
    <source>
        <dbReference type="RuleBase" id="RU004279"/>
    </source>
</evidence>
<dbReference type="GO" id="GO:0046872">
    <property type="term" value="F:metal ion binding"/>
    <property type="evidence" value="ECO:0007669"/>
    <property type="project" value="UniProtKB-KW"/>
</dbReference>
<keyword evidence="10 14" id="KW-0804">Transcription</keyword>
<dbReference type="GO" id="GO:0020037">
    <property type="term" value="F:heme binding"/>
    <property type="evidence" value="ECO:0007669"/>
    <property type="project" value="InterPro"/>
</dbReference>
<feature type="region of interest" description="Disordered" evidence="15">
    <location>
        <begin position="657"/>
        <end position="689"/>
    </location>
</feature>
<dbReference type="GO" id="GO:0009055">
    <property type="term" value="F:electron transfer activity"/>
    <property type="evidence" value="ECO:0007669"/>
    <property type="project" value="InterPro"/>
</dbReference>
<comment type="catalytic activity">
    <reaction evidence="12 14">
        <text>RNA(n) + a ribonucleoside 5'-triphosphate = RNA(n+1) + diphosphate</text>
        <dbReference type="Rhea" id="RHEA:21248"/>
        <dbReference type="Rhea" id="RHEA-COMP:14527"/>
        <dbReference type="Rhea" id="RHEA-COMP:17342"/>
        <dbReference type="ChEBI" id="CHEBI:33019"/>
        <dbReference type="ChEBI" id="CHEBI:61557"/>
        <dbReference type="ChEBI" id="CHEBI:140395"/>
        <dbReference type="EC" id="2.7.7.6"/>
    </reaction>
</comment>
<dbReference type="EC" id="2.7.7.6" evidence="14"/>
<dbReference type="GO" id="GO:0003677">
    <property type="term" value="F:DNA binding"/>
    <property type="evidence" value="ECO:0007669"/>
    <property type="project" value="InterPro"/>
</dbReference>
<feature type="region of interest" description="Disordered" evidence="15">
    <location>
        <begin position="147"/>
        <end position="192"/>
    </location>
</feature>
<evidence type="ECO:0000256" key="15">
    <source>
        <dbReference type="SAM" id="MobiDB-lite"/>
    </source>
</evidence>
<dbReference type="GO" id="GO:0006351">
    <property type="term" value="P:DNA-templated transcription"/>
    <property type="evidence" value="ECO:0007669"/>
    <property type="project" value="InterPro"/>
</dbReference>
<evidence type="ECO:0000256" key="2">
    <source>
        <dbReference type="ARBA" id="ARBA00006460"/>
    </source>
</evidence>
<evidence type="ECO:0000256" key="12">
    <source>
        <dbReference type="ARBA" id="ARBA00048552"/>
    </source>
</evidence>
<dbReference type="GO" id="GO:0003899">
    <property type="term" value="F:DNA-directed RNA polymerase activity"/>
    <property type="evidence" value="ECO:0007669"/>
    <property type="project" value="UniProtKB-EC"/>
</dbReference>
<dbReference type="FunFam" id="3.30.1490.180:FF:000003">
    <property type="entry name" value="DNA-directed RNA polymerase subunit"/>
    <property type="match status" value="1"/>
</dbReference>
<dbReference type="InterPro" id="IPR009056">
    <property type="entry name" value="Cyt_c-like_dom"/>
</dbReference>
<evidence type="ECO:0000259" key="16">
    <source>
        <dbReference type="PROSITE" id="PS51007"/>
    </source>
</evidence>
<evidence type="ECO:0000256" key="9">
    <source>
        <dbReference type="ARBA" id="ARBA00023004"/>
    </source>
</evidence>
<dbReference type="PANTHER" id="PTHR19376:SF11">
    <property type="entry name" value="DNA-DIRECTED RNA POLYMERASE I SUBUNIT RPA1"/>
    <property type="match status" value="1"/>
</dbReference>
<dbReference type="GO" id="GO:0005736">
    <property type="term" value="C:RNA polymerase I complex"/>
    <property type="evidence" value="ECO:0007669"/>
    <property type="project" value="TreeGrafter"/>
</dbReference>
<dbReference type="PANTHER" id="PTHR19376">
    <property type="entry name" value="DNA-DIRECTED RNA POLYMERASE"/>
    <property type="match status" value="1"/>
</dbReference>